<feature type="compositionally biased region" description="Low complexity" evidence="3">
    <location>
        <begin position="54"/>
        <end position="72"/>
    </location>
</feature>
<comment type="caution">
    <text evidence="4">The sequence shown here is derived from an EMBL/GenBank/DDBJ whole genome shotgun (WGS) entry which is preliminary data.</text>
</comment>
<feature type="region of interest" description="Disordered" evidence="3">
    <location>
        <begin position="173"/>
        <end position="194"/>
    </location>
</feature>
<gene>
    <name evidence="4" type="ORF">O181_000772</name>
</gene>
<dbReference type="Proteomes" id="UP000765509">
    <property type="component" value="Unassembled WGS sequence"/>
</dbReference>
<dbReference type="OrthoDB" id="1716625at2759"/>
<dbReference type="SUPFAM" id="SSF48065">
    <property type="entry name" value="DBL homology domain (DH-domain)"/>
    <property type="match status" value="1"/>
</dbReference>
<evidence type="ECO:0000256" key="2">
    <source>
        <dbReference type="ARBA" id="ARBA00022490"/>
    </source>
</evidence>
<organism evidence="4 5">
    <name type="scientific">Austropuccinia psidii MF-1</name>
    <dbReference type="NCBI Taxonomy" id="1389203"/>
    <lineage>
        <taxon>Eukaryota</taxon>
        <taxon>Fungi</taxon>
        <taxon>Dikarya</taxon>
        <taxon>Basidiomycota</taxon>
        <taxon>Pucciniomycotina</taxon>
        <taxon>Pucciniomycetes</taxon>
        <taxon>Pucciniales</taxon>
        <taxon>Sphaerophragmiaceae</taxon>
        <taxon>Austropuccinia</taxon>
    </lineage>
</organism>
<dbReference type="EMBL" id="AVOT02000098">
    <property type="protein sequence ID" value="MBW0461057.1"/>
    <property type="molecule type" value="Genomic_DNA"/>
</dbReference>
<feature type="compositionally biased region" description="Low complexity" evidence="3">
    <location>
        <begin position="259"/>
        <end position="277"/>
    </location>
</feature>
<keyword evidence="5" id="KW-1185">Reference proteome</keyword>
<reference evidence="4" key="1">
    <citation type="submission" date="2021-03" db="EMBL/GenBank/DDBJ databases">
        <title>Draft genome sequence of rust myrtle Austropuccinia psidii MF-1, a brazilian biotype.</title>
        <authorList>
            <person name="Quecine M.C."/>
            <person name="Pachon D.M.R."/>
            <person name="Bonatelli M.L."/>
            <person name="Correr F.H."/>
            <person name="Franceschini L.M."/>
            <person name="Leite T.F."/>
            <person name="Margarido G.R.A."/>
            <person name="Almeida C.A."/>
            <person name="Ferrarezi J.A."/>
            <person name="Labate C.A."/>
        </authorList>
    </citation>
    <scope>NUCLEOTIDE SEQUENCE</scope>
    <source>
        <strain evidence="4">MF-1</strain>
    </source>
</reference>
<accession>A0A9Q3B9I9</accession>
<proteinExistence type="predicted"/>
<evidence type="ECO:0000313" key="5">
    <source>
        <dbReference type="Proteomes" id="UP000765509"/>
    </source>
</evidence>
<evidence type="ECO:0008006" key="6">
    <source>
        <dbReference type="Google" id="ProtNLM"/>
    </source>
</evidence>
<dbReference type="Gene3D" id="1.20.900.10">
    <property type="entry name" value="Dbl homology (DH) domain"/>
    <property type="match status" value="1"/>
</dbReference>
<protein>
    <recommendedName>
        <fullName evidence="6">DH domain-containing protein</fullName>
    </recommendedName>
</protein>
<comment type="subcellular location">
    <subcellularLocation>
        <location evidence="1">Cytoplasm</location>
    </subcellularLocation>
</comment>
<feature type="region of interest" description="Disordered" evidence="3">
    <location>
        <begin position="252"/>
        <end position="277"/>
    </location>
</feature>
<dbReference type="InterPro" id="IPR035899">
    <property type="entry name" value="DBL_dom_sf"/>
</dbReference>
<name>A0A9Q3B9I9_9BASI</name>
<keyword evidence="2" id="KW-0963">Cytoplasm</keyword>
<feature type="region of interest" description="Disordered" evidence="3">
    <location>
        <begin position="39"/>
        <end position="79"/>
    </location>
</feature>
<dbReference type="GO" id="GO:0005737">
    <property type="term" value="C:cytoplasm"/>
    <property type="evidence" value="ECO:0007669"/>
    <property type="project" value="UniProtKB-SubCell"/>
</dbReference>
<feature type="compositionally biased region" description="Polar residues" evidence="3">
    <location>
        <begin position="39"/>
        <end position="49"/>
    </location>
</feature>
<dbReference type="PANTHER" id="PTHR46006">
    <property type="entry name" value="RHO GUANINE NUCLEOTIDE EXCHANGE FACTOR AT 64C, ISOFORM A"/>
    <property type="match status" value="1"/>
</dbReference>
<evidence type="ECO:0000256" key="1">
    <source>
        <dbReference type="ARBA" id="ARBA00004496"/>
    </source>
</evidence>
<evidence type="ECO:0000313" key="4">
    <source>
        <dbReference type="EMBL" id="MBW0461057.1"/>
    </source>
</evidence>
<sequence length="277" mass="31053">DANVSSHVDNSKFFHLIQSIPFSYSKVLNPTSPLPQLSHPSLRFSSNDPNPLINHKSNLNHNSSFHHPPSSSAYHTRRSSTGLIGPTDTWGGNLIGSKLGKQIFQQMTWSEMTDLYLVENLSGRERTPQEVLCEIVASEERYVSELVSSRNNYIIPLLYPMISPSLLSPQDSTPNSTLYKSTNTNTTASSNSYTPLTPPITTSNFYLLLLYLFKVLLFNPPLVLIKVMIISQIWNLKIFIVQHQILQFLKKKKNPTSDPPTTTHNSNNPSNSQVKSG</sequence>
<evidence type="ECO:0000256" key="3">
    <source>
        <dbReference type="SAM" id="MobiDB-lite"/>
    </source>
</evidence>
<dbReference type="PANTHER" id="PTHR46006:SF7">
    <property type="entry name" value="DH DOMAIN-CONTAINING PROTEIN"/>
    <property type="match status" value="1"/>
</dbReference>
<dbReference type="InterPro" id="IPR051480">
    <property type="entry name" value="Endocytic_GEF_Adapter"/>
</dbReference>
<dbReference type="AlphaFoldDB" id="A0A9Q3B9I9"/>
<dbReference type="GO" id="GO:0035025">
    <property type="term" value="P:positive regulation of Rho protein signal transduction"/>
    <property type="evidence" value="ECO:0007669"/>
    <property type="project" value="TreeGrafter"/>
</dbReference>
<feature type="non-terminal residue" evidence="4">
    <location>
        <position position="277"/>
    </location>
</feature>
<feature type="compositionally biased region" description="Low complexity" evidence="3">
    <location>
        <begin position="181"/>
        <end position="192"/>
    </location>
</feature>